<organism evidence="1">
    <name type="scientific">marine sediment metagenome</name>
    <dbReference type="NCBI Taxonomy" id="412755"/>
    <lineage>
        <taxon>unclassified sequences</taxon>
        <taxon>metagenomes</taxon>
        <taxon>ecological metagenomes</taxon>
    </lineage>
</organism>
<comment type="caution">
    <text evidence="1">The sequence shown here is derived from an EMBL/GenBank/DDBJ whole genome shotgun (WGS) entry which is preliminary data.</text>
</comment>
<evidence type="ECO:0000313" key="1">
    <source>
        <dbReference type="EMBL" id="KKN07161.1"/>
    </source>
</evidence>
<sequence>MRMRRFWKTSFMHLSVWSWPWVSYRPGKWVAMWFVYFGPFCLLVKRYALPR</sequence>
<gene>
    <name evidence="1" type="ORF">LCGC14_1069800</name>
</gene>
<dbReference type="EMBL" id="LAZR01004600">
    <property type="protein sequence ID" value="KKN07161.1"/>
    <property type="molecule type" value="Genomic_DNA"/>
</dbReference>
<dbReference type="AlphaFoldDB" id="A0A0F9Q1J0"/>
<protein>
    <submittedName>
        <fullName evidence="1">Uncharacterized protein</fullName>
    </submittedName>
</protein>
<proteinExistence type="predicted"/>
<name>A0A0F9Q1J0_9ZZZZ</name>
<accession>A0A0F9Q1J0</accession>
<reference evidence="1" key="1">
    <citation type="journal article" date="2015" name="Nature">
        <title>Complex archaea that bridge the gap between prokaryotes and eukaryotes.</title>
        <authorList>
            <person name="Spang A."/>
            <person name="Saw J.H."/>
            <person name="Jorgensen S.L."/>
            <person name="Zaremba-Niedzwiedzka K."/>
            <person name="Martijn J."/>
            <person name="Lind A.E."/>
            <person name="van Eijk R."/>
            <person name="Schleper C."/>
            <person name="Guy L."/>
            <person name="Ettema T.J."/>
        </authorList>
    </citation>
    <scope>NUCLEOTIDE SEQUENCE</scope>
</reference>